<comment type="caution">
    <text evidence="2">The sequence shown here is derived from an EMBL/GenBank/DDBJ whole genome shotgun (WGS) entry which is preliminary data.</text>
</comment>
<keyword evidence="1" id="KW-0812">Transmembrane</keyword>
<sequence>MAPHNSGARHQSRDDDSDSIYNHPAIMFFGLLLLCFLVMAPMIWMLWMMRDDNCEDLILEERLNRVRNWKRRRFPQHQQQAIPQAFLQDVDQTVVGNVDHHRLPNVFPKLSRVINHIHQTVSTQSQLLMEKVSQQFISITRAAPRRNRSQSRSRAGVSIDLPIMRQPAWQELASGSSGVTPSSTVGDFSRLSSAANDLADVTGPIGHGNTRSNSSLMNKNLQAQHGSFNRDGVAELRQPQDETTVGLAIS</sequence>
<keyword evidence="3" id="KW-1185">Reference proteome</keyword>
<name>A0A9W9D2J0_9PEZI</name>
<evidence type="ECO:0008006" key="4">
    <source>
        <dbReference type="Google" id="ProtNLM"/>
    </source>
</evidence>
<proteinExistence type="predicted"/>
<evidence type="ECO:0000313" key="2">
    <source>
        <dbReference type="EMBL" id="KAJ4397564.1"/>
    </source>
</evidence>
<dbReference type="EMBL" id="JAPEVB010000001">
    <property type="protein sequence ID" value="KAJ4397564.1"/>
    <property type="molecule type" value="Genomic_DNA"/>
</dbReference>
<gene>
    <name evidence="2" type="ORF">N0V93_001795</name>
</gene>
<accession>A0A9W9D2J0</accession>
<reference evidence="2" key="1">
    <citation type="submission" date="2022-10" db="EMBL/GenBank/DDBJ databases">
        <title>Tapping the CABI collections for fungal endophytes: first genome assemblies for Collariella, Neodidymelliopsis, Ascochyta clinopodiicola, Didymella pomorum, Didymosphaeria variabile, Neocosmospora piperis and Neocucurbitaria cava.</title>
        <authorList>
            <person name="Hill R."/>
        </authorList>
    </citation>
    <scope>NUCLEOTIDE SEQUENCE</scope>
    <source>
        <strain evidence="2">IMI 355082</strain>
    </source>
</reference>
<dbReference type="Proteomes" id="UP001140453">
    <property type="component" value="Unassembled WGS sequence"/>
</dbReference>
<organism evidence="2 3">
    <name type="scientific">Gnomoniopsis smithogilvyi</name>
    <dbReference type="NCBI Taxonomy" id="1191159"/>
    <lineage>
        <taxon>Eukaryota</taxon>
        <taxon>Fungi</taxon>
        <taxon>Dikarya</taxon>
        <taxon>Ascomycota</taxon>
        <taxon>Pezizomycotina</taxon>
        <taxon>Sordariomycetes</taxon>
        <taxon>Sordariomycetidae</taxon>
        <taxon>Diaporthales</taxon>
        <taxon>Gnomoniaceae</taxon>
        <taxon>Gnomoniopsis</taxon>
    </lineage>
</organism>
<evidence type="ECO:0000256" key="1">
    <source>
        <dbReference type="SAM" id="Phobius"/>
    </source>
</evidence>
<feature type="transmembrane region" description="Helical" evidence="1">
    <location>
        <begin position="25"/>
        <end position="47"/>
    </location>
</feature>
<evidence type="ECO:0000313" key="3">
    <source>
        <dbReference type="Proteomes" id="UP001140453"/>
    </source>
</evidence>
<dbReference type="AlphaFoldDB" id="A0A9W9D2J0"/>
<keyword evidence="1" id="KW-1133">Transmembrane helix</keyword>
<keyword evidence="1" id="KW-0472">Membrane</keyword>
<protein>
    <recommendedName>
        <fullName evidence="4">Transmembrane protein</fullName>
    </recommendedName>
</protein>